<protein>
    <submittedName>
        <fullName evidence="1">Uncharacterized protein</fullName>
    </submittedName>
</protein>
<comment type="caution">
    <text evidence="1">The sequence shown here is derived from an EMBL/GenBank/DDBJ whole genome shotgun (WGS) entry which is preliminary data.</text>
</comment>
<reference evidence="1" key="1">
    <citation type="submission" date="2022-11" db="EMBL/GenBank/DDBJ databases">
        <authorList>
            <person name="Morgan W.R."/>
            <person name="Tartar A."/>
        </authorList>
    </citation>
    <scope>NUCLEOTIDE SEQUENCE</scope>
    <source>
        <strain evidence="1">ARSEF 373</strain>
    </source>
</reference>
<proteinExistence type="predicted"/>
<evidence type="ECO:0000313" key="1">
    <source>
        <dbReference type="EMBL" id="DAZ93301.1"/>
    </source>
</evidence>
<dbReference type="AlphaFoldDB" id="A0AAV2YGR4"/>
<dbReference type="Proteomes" id="UP001146120">
    <property type="component" value="Unassembled WGS sequence"/>
</dbReference>
<accession>A0AAV2YGR4</accession>
<gene>
    <name evidence="1" type="ORF">N0F65_000852</name>
</gene>
<name>A0AAV2YGR4_9STRA</name>
<evidence type="ECO:0000313" key="2">
    <source>
        <dbReference type="Proteomes" id="UP001146120"/>
    </source>
</evidence>
<keyword evidence="2" id="KW-1185">Reference proteome</keyword>
<dbReference type="EMBL" id="DAKRPA010000326">
    <property type="protein sequence ID" value="DAZ93301.1"/>
    <property type="molecule type" value="Genomic_DNA"/>
</dbReference>
<organism evidence="1 2">
    <name type="scientific">Lagenidium giganteum</name>
    <dbReference type="NCBI Taxonomy" id="4803"/>
    <lineage>
        <taxon>Eukaryota</taxon>
        <taxon>Sar</taxon>
        <taxon>Stramenopiles</taxon>
        <taxon>Oomycota</taxon>
        <taxon>Peronosporomycetes</taxon>
        <taxon>Pythiales</taxon>
        <taxon>Pythiaceae</taxon>
    </lineage>
</organism>
<sequence length="97" mass="11139">MFVCGMSDIQRSFHLVALFVTSQRTKAQHVLALQHLKQFAIAVNRKHLDLRFMMGDIDVANLTHFQAMAKVYPNVQHMPSRAQAKVSEGLYDLHFEI</sequence>
<reference evidence="1" key="2">
    <citation type="journal article" date="2023" name="Microbiol Resour">
        <title>Decontamination and Annotation of the Draft Genome Sequence of the Oomycete Lagenidium giganteum ARSEF 373.</title>
        <authorList>
            <person name="Morgan W.R."/>
            <person name="Tartar A."/>
        </authorList>
    </citation>
    <scope>NUCLEOTIDE SEQUENCE</scope>
    <source>
        <strain evidence="1">ARSEF 373</strain>
    </source>
</reference>